<dbReference type="AlphaFoldDB" id="A0A250XKY4"/>
<proteinExistence type="predicted"/>
<evidence type="ECO:0000313" key="1">
    <source>
        <dbReference type="EMBL" id="GAX83761.1"/>
    </source>
</evidence>
<organism evidence="1 2">
    <name type="scientific">Chlamydomonas eustigma</name>
    <dbReference type="NCBI Taxonomy" id="1157962"/>
    <lineage>
        <taxon>Eukaryota</taxon>
        <taxon>Viridiplantae</taxon>
        <taxon>Chlorophyta</taxon>
        <taxon>core chlorophytes</taxon>
        <taxon>Chlorophyceae</taxon>
        <taxon>CS clade</taxon>
        <taxon>Chlamydomonadales</taxon>
        <taxon>Chlamydomonadaceae</taxon>
        <taxon>Chlamydomonas</taxon>
    </lineage>
</organism>
<evidence type="ECO:0000313" key="2">
    <source>
        <dbReference type="Proteomes" id="UP000232323"/>
    </source>
</evidence>
<gene>
    <name evidence="1" type="ORF">CEUSTIGMA_g11186.t1</name>
</gene>
<reference evidence="1 2" key="1">
    <citation type="submission" date="2017-08" db="EMBL/GenBank/DDBJ databases">
        <title>Acidophilic green algal genome provides insights into adaptation to an acidic environment.</title>
        <authorList>
            <person name="Hirooka S."/>
            <person name="Hirose Y."/>
            <person name="Kanesaki Y."/>
            <person name="Higuchi S."/>
            <person name="Fujiwara T."/>
            <person name="Onuma R."/>
            <person name="Era A."/>
            <person name="Ohbayashi R."/>
            <person name="Uzuka A."/>
            <person name="Nozaki H."/>
            <person name="Yoshikawa H."/>
            <person name="Miyagishima S.Y."/>
        </authorList>
    </citation>
    <scope>NUCLEOTIDE SEQUENCE [LARGE SCALE GENOMIC DNA]</scope>
    <source>
        <strain evidence="1 2">NIES-2499</strain>
    </source>
</reference>
<protein>
    <submittedName>
        <fullName evidence="1">Uncharacterized protein</fullName>
    </submittedName>
</protein>
<keyword evidence="2" id="KW-1185">Reference proteome</keyword>
<name>A0A250XKY4_9CHLO</name>
<dbReference type="OrthoDB" id="410104at2759"/>
<accession>A0A250XKY4</accession>
<sequence length="96" mass="10538">MSKPEARDSNVEDIFAAEVIEALELSMNGKSAGPDGISMEFLKNAYSVCVDLSTGADEFKQYVMVQELVYLFNKVLECGYDPEDWATAALVPVPKP</sequence>
<dbReference type="EMBL" id="BEGY01000106">
    <property type="protein sequence ID" value="GAX83761.1"/>
    <property type="molecule type" value="Genomic_DNA"/>
</dbReference>
<comment type="caution">
    <text evidence="1">The sequence shown here is derived from an EMBL/GenBank/DDBJ whole genome shotgun (WGS) entry which is preliminary data.</text>
</comment>
<dbReference type="Proteomes" id="UP000232323">
    <property type="component" value="Unassembled WGS sequence"/>
</dbReference>